<dbReference type="EMBL" id="JASITI010000047">
    <property type="protein sequence ID" value="MDK9499667.1"/>
    <property type="molecule type" value="Genomic_DNA"/>
</dbReference>
<gene>
    <name evidence="1" type="ORF">QEZ40_005097</name>
</gene>
<reference evidence="1 2" key="1">
    <citation type="submission" date="2023-05" db="EMBL/GenBank/DDBJ databases">
        <title>Sequencing and Assembly of Streptomyces sp. NP73.</title>
        <authorList>
            <person name="Konwar A.N."/>
            <person name="Saikia K."/>
            <person name="Thakur D."/>
        </authorList>
    </citation>
    <scope>NUCLEOTIDE SEQUENCE [LARGE SCALE GENOMIC DNA]</scope>
    <source>
        <strain evidence="1 2">NP73</strain>
    </source>
</reference>
<keyword evidence="2" id="KW-1185">Reference proteome</keyword>
<sequence>MDISDEGRPLEPAWLEIDNNVCGGLAGAPNASLVAERFVAAGWSSRAASWESYEVGTSWCRLEVEATDDRTLLNGVVDPRRFEELAALLSRFGLEFGIELYDDDGALLREIQAGTPPVPLKEAPPRLPGRLLGRLLGRLGLAPARR</sequence>
<dbReference type="RefSeq" id="WP_285345499.1">
    <property type="nucleotide sequence ID" value="NZ_JASITI010000047.1"/>
</dbReference>
<protein>
    <submittedName>
        <fullName evidence="1">Uncharacterized protein</fullName>
    </submittedName>
</protein>
<organism evidence="1 2">
    <name type="scientific">Streptomyces katrae</name>
    <dbReference type="NCBI Taxonomy" id="68223"/>
    <lineage>
        <taxon>Bacteria</taxon>
        <taxon>Bacillati</taxon>
        <taxon>Actinomycetota</taxon>
        <taxon>Actinomycetes</taxon>
        <taxon>Kitasatosporales</taxon>
        <taxon>Streptomycetaceae</taxon>
        <taxon>Streptomyces</taxon>
    </lineage>
</organism>
<evidence type="ECO:0000313" key="2">
    <source>
        <dbReference type="Proteomes" id="UP001223390"/>
    </source>
</evidence>
<accession>A0ABT7H1A5</accession>
<dbReference type="Proteomes" id="UP001223390">
    <property type="component" value="Unassembled WGS sequence"/>
</dbReference>
<name>A0ABT7H1A5_9ACTN</name>
<comment type="caution">
    <text evidence="1">The sequence shown here is derived from an EMBL/GenBank/DDBJ whole genome shotgun (WGS) entry which is preliminary data.</text>
</comment>
<evidence type="ECO:0000313" key="1">
    <source>
        <dbReference type="EMBL" id="MDK9499667.1"/>
    </source>
</evidence>
<proteinExistence type="predicted"/>